<dbReference type="STRING" id="1301915.JH146_1286"/>
<evidence type="ECO:0000256" key="1">
    <source>
        <dbReference type="ARBA" id="ARBA00022737"/>
    </source>
</evidence>
<dbReference type="AlphaFoldDB" id="A0A076LI12"/>
<protein>
    <submittedName>
        <fullName evidence="4">Uncharacterized protein</fullName>
    </submittedName>
</protein>
<feature type="repeat" description="TPR" evidence="3">
    <location>
        <begin position="20"/>
        <end position="53"/>
    </location>
</feature>
<dbReference type="SMART" id="SM00028">
    <property type="entry name" value="TPR"/>
    <property type="match status" value="8"/>
</dbReference>
<dbReference type="EMBL" id="CP009149">
    <property type="protein sequence ID" value="AIJ06128.1"/>
    <property type="molecule type" value="Genomic_DNA"/>
</dbReference>
<dbReference type="SUPFAM" id="SSF48452">
    <property type="entry name" value="TPR-like"/>
    <property type="match status" value="1"/>
</dbReference>
<evidence type="ECO:0000256" key="3">
    <source>
        <dbReference type="PROSITE-ProRule" id="PRU00339"/>
    </source>
</evidence>
<accession>A0A076LI12</accession>
<dbReference type="HOGENOM" id="CLU_003728_2_5_2"/>
<dbReference type="PANTHER" id="PTHR44943">
    <property type="entry name" value="CELLULOSE SYNTHASE OPERON PROTEIN C"/>
    <property type="match status" value="1"/>
</dbReference>
<evidence type="ECO:0000256" key="2">
    <source>
        <dbReference type="ARBA" id="ARBA00022803"/>
    </source>
</evidence>
<name>A0A076LI12_9EURY</name>
<dbReference type="Pfam" id="PF12895">
    <property type="entry name" value="ANAPC3"/>
    <property type="match status" value="1"/>
</dbReference>
<evidence type="ECO:0000313" key="4">
    <source>
        <dbReference type="EMBL" id="AIJ06128.1"/>
    </source>
</evidence>
<dbReference type="Pfam" id="PF00515">
    <property type="entry name" value="TPR_1"/>
    <property type="match status" value="2"/>
</dbReference>
<keyword evidence="1" id="KW-0677">Repeat</keyword>
<proteinExistence type="predicted"/>
<feature type="repeat" description="TPR" evidence="3">
    <location>
        <begin position="155"/>
        <end position="188"/>
    </location>
</feature>
<sequence length="321" mass="37400">METKNKKAKENIEISDILLSLTYLIKSYEYRDKGNFLESVYYLNKALELNPNLKFAKFLKAISLAILGDIQKSTKYLEEITKDSKDPIAHALLGQCYELLGNFDKALECYEKSLGIEEKFATAFFLKSLCLGLSGKYEELLKCSNRLISYAPNFIPAYVIKANMLRKLGRYEEALVCINKVLELKENDKNAIYLKALILKKMGKYDEALKYYKKLIDELNVTWIEVIKEGIYLSFLFNKLNQAEKYIEMGLKLRPDDASLWYFKGRLYEKQNKLEEALKYYDKAIQLMPHHTKALLAKARVLEKLGRIEESVEYYNKALDR</sequence>
<feature type="repeat" description="TPR" evidence="3">
    <location>
        <begin position="258"/>
        <end position="291"/>
    </location>
</feature>
<dbReference type="PROSITE" id="PS50293">
    <property type="entry name" value="TPR_REGION"/>
    <property type="match status" value="2"/>
</dbReference>
<dbReference type="InterPro" id="IPR051685">
    <property type="entry name" value="Ycf3/AcsC/BcsC/TPR_MFPF"/>
</dbReference>
<evidence type="ECO:0000313" key="5">
    <source>
        <dbReference type="Proteomes" id="UP000028781"/>
    </source>
</evidence>
<reference evidence="4 5" key="1">
    <citation type="journal article" date="2015" name="Int. J. Syst. Evol. Microbiol.">
        <title>M ethanocaldococcus bathoardescens sp. nov., a hyperthermophilic methanogen isolated from a volcanically active deep-sea hydrothermal vent.</title>
        <authorList>
            <person name="Stewart L.C."/>
            <person name="Jung J.H."/>
            <person name="Kim Y.T."/>
            <person name="Kwon S.W."/>
            <person name="Park C.S."/>
            <person name="Holden J.F."/>
        </authorList>
    </citation>
    <scope>NUCLEOTIDE SEQUENCE [LARGE SCALE GENOMIC DNA]</scope>
    <source>
        <strain evidence="4 5">JH146</strain>
    </source>
</reference>
<feature type="repeat" description="TPR" evidence="3">
    <location>
        <begin position="87"/>
        <end position="120"/>
    </location>
</feature>
<dbReference type="GeneID" id="24891905"/>
<dbReference type="InterPro" id="IPR019734">
    <property type="entry name" value="TPR_rpt"/>
</dbReference>
<dbReference type="OrthoDB" id="115601at2157"/>
<keyword evidence="5" id="KW-1185">Reference proteome</keyword>
<dbReference type="InterPro" id="IPR011990">
    <property type="entry name" value="TPR-like_helical_dom_sf"/>
</dbReference>
<gene>
    <name evidence="4" type="ORF">JH146_1286</name>
</gene>
<dbReference type="Gene3D" id="1.25.40.10">
    <property type="entry name" value="Tetratricopeptide repeat domain"/>
    <property type="match status" value="3"/>
</dbReference>
<dbReference type="Pfam" id="PF13181">
    <property type="entry name" value="TPR_8"/>
    <property type="match status" value="2"/>
</dbReference>
<dbReference type="Proteomes" id="UP000028781">
    <property type="component" value="Chromosome"/>
</dbReference>
<dbReference type="PANTHER" id="PTHR44943:SF8">
    <property type="entry name" value="TPR REPEAT-CONTAINING PROTEIN MJ0263"/>
    <property type="match status" value="1"/>
</dbReference>
<dbReference type="RefSeq" id="WP_048202236.1">
    <property type="nucleotide sequence ID" value="NZ_CP009149.1"/>
</dbReference>
<organism evidence="4 5">
    <name type="scientific">Methanocaldococcus bathoardescens</name>
    <dbReference type="NCBI Taxonomy" id="1301915"/>
    <lineage>
        <taxon>Archaea</taxon>
        <taxon>Methanobacteriati</taxon>
        <taxon>Methanobacteriota</taxon>
        <taxon>Methanomada group</taxon>
        <taxon>Methanococci</taxon>
        <taxon>Methanococcales</taxon>
        <taxon>Methanocaldococcaceae</taxon>
        <taxon>Methanocaldococcus</taxon>
    </lineage>
</organism>
<dbReference type="KEGG" id="mjh:JH146_1286"/>
<keyword evidence="2 3" id="KW-0802">TPR repeat</keyword>
<dbReference type="PROSITE" id="PS50005">
    <property type="entry name" value="TPR"/>
    <property type="match status" value="4"/>
</dbReference>